<dbReference type="GO" id="GO:0016020">
    <property type="term" value="C:membrane"/>
    <property type="evidence" value="ECO:0007669"/>
    <property type="project" value="UniProtKB-SubCell"/>
</dbReference>
<dbReference type="Gene3D" id="1.10.630.10">
    <property type="entry name" value="Cytochrome P450"/>
    <property type="match status" value="2"/>
</dbReference>
<dbReference type="PRINTS" id="PR00463">
    <property type="entry name" value="EP450I"/>
</dbReference>
<evidence type="ECO:0000313" key="13">
    <source>
        <dbReference type="EMBL" id="KAK4592597.1"/>
    </source>
</evidence>
<evidence type="ECO:0000256" key="2">
    <source>
        <dbReference type="ARBA" id="ARBA00004167"/>
    </source>
</evidence>
<reference evidence="13 14" key="1">
    <citation type="journal article" date="2023" name="G3 (Bethesda)">
        <title>A haplotype-resolved chromosome-scale genome for Quercus rubra L. provides insights into the genetics of adaptive traits for red oak species.</title>
        <authorList>
            <person name="Kapoor B."/>
            <person name="Jenkins J."/>
            <person name="Schmutz J."/>
            <person name="Zhebentyayeva T."/>
            <person name="Kuelheim C."/>
            <person name="Coggeshall M."/>
            <person name="Heim C."/>
            <person name="Lasky J.R."/>
            <person name="Leites L."/>
            <person name="Islam-Faridi N."/>
            <person name="Romero-Severson J."/>
            <person name="DeLeo V.L."/>
            <person name="Lucas S.M."/>
            <person name="Lazic D."/>
            <person name="Gailing O."/>
            <person name="Carlson J."/>
            <person name="Staton M."/>
        </authorList>
    </citation>
    <scope>NUCLEOTIDE SEQUENCE [LARGE SCALE GENOMIC DNA]</scope>
    <source>
        <strain evidence="13">Pseudo-F2</strain>
    </source>
</reference>
<evidence type="ECO:0000256" key="4">
    <source>
        <dbReference type="ARBA" id="ARBA00022617"/>
    </source>
</evidence>
<dbReference type="SUPFAM" id="SSF48264">
    <property type="entry name" value="Cytochrome P450"/>
    <property type="match status" value="1"/>
</dbReference>
<evidence type="ECO:0000256" key="8">
    <source>
        <dbReference type="ARBA" id="ARBA00023002"/>
    </source>
</evidence>
<evidence type="ECO:0000256" key="3">
    <source>
        <dbReference type="ARBA" id="ARBA00010617"/>
    </source>
</evidence>
<dbReference type="Proteomes" id="UP001324115">
    <property type="component" value="Unassembled WGS sequence"/>
</dbReference>
<evidence type="ECO:0000256" key="7">
    <source>
        <dbReference type="ARBA" id="ARBA00022989"/>
    </source>
</evidence>
<evidence type="ECO:0000256" key="10">
    <source>
        <dbReference type="ARBA" id="ARBA00023033"/>
    </source>
</evidence>
<dbReference type="InterPro" id="IPR036396">
    <property type="entry name" value="Cyt_P450_sf"/>
</dbReference>
<comment type="cofactor">
    <cofactor evidence="1 12">
        <name>heme</name>
        <dbReference type="ChEBI" id="CHEBI:30413"/>
    </cofactor>
</comment>
<keyword evidence="10" id="KW-0503">Monooxygenase</keyword>
<keyword evidence="4 12" id="KW-0349">Heme</keyword>
<evidence type="ECO:0000256" key="11">
    <source>
        <dbReference type="ARBA" id="ARBA00023136"/>
    </source>
</evidence>
<accession>A0AAN7FF91</accession>
<keyword evidence="6 12" id="KW-0479">Metal-binding</keyword>
<name>A0AAN7FF91_QUERU</name>
<keyword evidence="8" id="KW-0560">Oxidoreductase</keyword>
<dbReference type="InterPro" id="IPR001128">
    <property type="entry name" value="Cyt_P450"/>
</dbReference>
<comment type="caution">
    <text evidence="13">The sequence shown here is derived from an EMBL/GenBank/DDBJ whole genome shotgun (WGS) entry which is preliminary data.</text>
</comment>
<sequence length="417" mass="47532">MDTKPHALTYGFFYIFSPFPLLQTLPFPLFTSIAKGQSHKLPPGPWKLPFIGNLHQLVFSLPHRSLRDLAMKYGPIMQLQLGEVLAITISSPKVAEEVLKTHDAVFANRPTVLTIEVICYDNSSLIFSPCGGFDMPDLFRSLKFLGFLTRIKPVLLKMHRKTDKILNNLINDHKKGKLLNRSVILAKRCEESVNDDLIDVLLKLQQTGELEFNVPSNHIKAVTLEVFAAGSETSATTIEWAMLELMKNPRVMEKAQAEVRHLNDLKLAVKETLRLHPPSALIPRESREKCETYGYEIPNKTKVIINAWTIGRDTEYWIDASCFHPEKFQDSPIHFKGSNFEFIPFGGGGRICPSIAFALASIELVLSQLLYHFNWKLSNEIKPEELNKFETFGLSCRRKNDLYLIATPMKHLLHERH</sequence>
<organism evidence="13 14">
    <name type="scientific">Quercus rubra</name>
    <name type="common">Northern red oak</name>
    <name type="synonym">Quercus borealis</name>
    <dbReference type="NCBI Taxonomy" id="3512"/>
    <lineage>
        <taxon>Eukaryota</taxon>
        <taxon>Viridiplantae</taxon>
        <taxon>Streptophyta</taxon>
        <taxon>Embryophyta</taxon>
        <taxon>Tracheophyta</taxon>
        <taxon>Spermatophyta</taxon>
        <taxon>Magnoliopsida</taxon>
        <taxon>eudicotyledons</taxon>
        <taxon>Gunneridae</taxon>
        <taxon>Pentapetalae</taxon>
        <taxon>rosids</taxon>
        <taxon>fabids</taxon>
        <taxon>Fagales</taxon>
        <taxon>Fagaceae</taxon>
        <taxon>Quercus</taxon>
    </lineage>
</organism>
<dbReference type="EMBL" id="JAXUIC010000004">
    <property type="protein sequence ID" value="KAK4592597.1"/>
    <property type="molecule type" value="Genomic_DNA"/>
</dbReference>
<comment type="subcellular location">
    <subcellularLocation>
        <location evidence="2">Membrane</location>
        <topology evidence="2">Single-pass membrane protein</topology>
    </subcellularLocation>
</comment>
<keyword evidence="14" id="KW-1185">Reference proteome</keyword>
<keyword evidence="7" id="KW-1133">Transmembrane helix</keyword>
<evidence type="ECO:0008006" key="15">
    <source>
        <dbReference type="Google" id="ProtNLM"/>
    </source>
</evidence>
<evidence type="ECO:0000313" key="14">
    <source>
        <dbReference type="Proteomes" id="UP001324115"/>
    </source>
</evidence>
<evidence type="ECO:0000256" key="1">
    <source>
        <dbReference type="ARBA" id="ARBA00001971"/>
    </source>
</evidence>
<comment type="similarity">
    <text evidence="3">Belongs to the cytochrome P450 family.</text>
</comment>
<dbReference type="PANTHER" id="PTHR47953:SF19">
    <property type="entry name" value="OS06G0641600 PROTEIN"/>
    <property type="match status" value="1"/>
</dbReference>
<gene>
    <name evidence="13" type="ORF">RGQ29_016928</name>
</gene>
<keyword evidence="11" id="KW-0472">Membrane</keyword>
<keyword evidence="5" id="KW-0812">Transmembrane</keyword>
<dbReference type="GO" id="GO:0005506">
    <property type="term" value="F:iron ion binding"/>
    <property type="evidence" value="ECO:0007669"/>
    <property type="project" value="InterPro"/>
</dbReference>
<evidence type="ECO:0000256" key="5">
    <source>
        <dbReference type="ARBA" id="ARBA00022692"/>
    </source>
</evidence>
<dbReference type="AlphaFoldDB" id="A0AAN7FF91"/>
<dbReference type="GO" id="GO:0004497">
    <property type="term" value="F:monooxygenase activity"/>
    <property type="evidence" value="ECO:0007669"/>
    <property type="project" value="UniProtKB-KW"/>
</dbReference>
<dbReference type="GO" id="GO:0016705">
    <property type="term" value="F:oxidoreductase activity, acting on paired donors, with incorporation or reduction of molecular oxygen"/>
    <property type="evidence" value="ECO:0007669"/>
    <property type="project" value="InterPro"/>
</dbReference>
<feature type="binding site" description="axial binding residue" evidence="12">
    <location>
        <position position="352"/>
    </location>
    <ligand>
        <name>heme</name>
        <dbReference type="ChEBI" id="CHEBI:30413"/>
    </ligand>
    <ligandPart>
        <name>Fe</name>
        <dbReference type="ChEBI" id="CHEBI:18248"/>
    </ligandPart>
</feature>
<protein>
    <recommendedName>
        <fullName evidence="15">Cytochrome P450</fullName>
    </recommendedName>
</protein>
<dbReference type="PRINTS" id="PR00385">
    <property type="entry name" value="P450"/>
</dbReference>
<evidence type="ECO:0000256" key="6">
    <source>
        <dbReference type="ARBA" id="ARBA00022723"/>
    </source>
</evidence>
<dbReference type="GO" id="GO:0020037">
    <property type="term" value="F:heme binding"/>
    <property type="evidence" value="ECO:0007669"/>
    <property type="project" value="InterPro"/>
</dbReference>
<evidence type="ECO:0000256" key="12">
    <source>
        <dbReference type="PIRSR" id="PIRSR602401-1"/>
    </source>
</evidence>
<dbReference type="InterPro" id="IPR002401">
    <property type="entry name" value="Cyt_P450_E_grp-I"/>
</dbReference>
<dbReference type="InterPro" id="IPR052306">
    <property type="entry name" value="CYP450_71D"/>
</dbReference>
<keyword evidence="9 12" id="KW-0408">Iron</keyword>
<dbReference type="PANTHER" id="PTHR47953">
    <property type="entry name" value="OS08G0105600 PROTEIN"/>
    <property type="match status" value="1"/>
</dbReference>
<dbReference type="Pfam" id="PF00067">
    <property type="entry name" value="p450"/>
    <property type="match status" value="2"/>
</dbReference>
<proteinExistence type="inferred from homology"/>
<evidence type="ECO:0000256" key="9">
    <source>
        <dbReference type="ARBA" id="ARBA00023004"/>
    </source>
</evidence>